<proteinExistence type="predicted"/>
<accession>A0ABN1PAL4</accession>
<keyword evidence="2" id="KW-1185">Reference proteome</keyword>
<organism evidence="1 2">
    <name type="scientific">Pseudonocardia zijingensis</name>
    <dbReference type="NCBI Taxonomy" id="153376"/>
    <lineage>
        <taxon>Bacteria</taxon>
        <taxon>Bacillati</taxon>
        <taxon>Actinomycetota</taxon>
        <taxon>Actinomycetes</taxon>
        <taxon>Pseudonocardiales</taxon>
        <taxon>Pseudonocardiaceae</taxon>
        <taxon>Pseudonocardia</taxon>
    </lineage>
</organism>
<protein>
    <submittedName>
        <fullName evidence="1">Uncharacterized protein</fullName>
    </submittedName>
</protein>
<comment type="caution">
    <text evidence="1">The sequence shown here is derived from an EMBL/GenBank/DDBJ whole genome shotgun (WGS) entry which is preliminary data.</text>
</comment>
<evidence type="ECO:0000313" key="2">
    <source>
        <dbReference type="Proteomes" id="UP001499967"/>
    </source>
</evidence>
<dbReference type="EMBL" id="BAAAHP010000027">
    <property type="protein sequence ID" value="GAA0925280.1"/>
    <property type="molecule type" value="Genomic_DNA"/>
</dbReference>
<reference evidence="1 2" key="1">
    <citation type="journal article" date="2019" name="Int. J. Syst. Evol. Microbiol.">
        <title>The Global Catalogue of Microorganisms (GCM) 10K type strain sequencing project: providing services to taxonomists for standard genome sequencing and annotation.</title>
        <authorList>
            <consortium name="The Broad Institute Genomics Platform"/>
            <consortium name="The Broad Institute Genome Sequencing Center for Infectious Disease"/>
            <person name="Wu L."/>
            <person name="Ma J."/>
        </authorList>
    </citation>
    <scope>NUCLEOTIDE SEQUENCE [LARGE SCALE GENOMIC DNA]</scope>
    <source>
        <strain evidence="1 2">JCM 11117</strain>
    </source>
</reference>
<sequence>MLTTERGSVVVPCSARMARGPRRTIVLPMLNQLHTAADIAADHRRTLLAEADAHRLARVARPARHARRAWLPFLRLRRAQRVQTCGSAPA</sequence>
<evidence type="ECO:0000313" key="1">
    <source>
        <dbReference type="EMBL" id="GAA0925280.1"/>
    </source>
</evidence>
<gene>
    <name evidence="1" type="ORF">GCM10009559_10020</name>
</gene>
<name>A0ABN1PAL4_9PSEU</name>
<dbReference type="Proteomes" id="UP001499967">
    <property type="component" value="Unassembled WGS sequence"/>
</dbReference>